<sequence length="96" mass="10089">MLSREERRQLAAIERWLEQDDPVLARGLRDGLPPEGGRGGLWLMRCLFAVGLLLFAMGVLAANALSVLGGACAVGGALALLGLARERRRGGGHGLA</sequence>
<accession>A0A1M5LCT5</accession>
<dbReference type="InterPro" id="IPR021401">
    <property type="entry name" value="DUF3040"/>
</dbReference>
<keyword evidence="3" id="KW-1185">Reference proteome</keyword>
<evidence type="ECO:0000313" key="2">
    <source>
        <dbReference type="EMBL" id="SHG62213.1"/>
    </source>
</evidence>
<gene>
    <name evidence="2" type="ORF">SAMN05444320_11149</name>
</gene>
<dbReference type="Pfam" id="PF11239">
    <property type="entry name" value="DUF3040"/>
    <property type="match status" value="1"/>
</dbReference>
<evidence type="ECO:0000313" key="3">
    <source>
        <dbReference type="Proteomes" id="UP000184501"/>
    </source>
</evidence>
<evidence type="ECO:0008006" key="4">
    <source>
        <dbReference type="Google" id="ProtNLM"/>
    </source>
</evidence>
<dbReference type="AlphaFoldDB" id="A0A1M5LCT5"/>
<organism evidence="2 3">
    <name type="scientific">Streptoalloteichus hindustanus</name>
    <dbReference type="NCBI Taxonomy" id="2017"/>
    <lineage>
        <taxon>Bacteria</taxon>
        <taxon>Bacillati</taxon>
        <taxon>Actinomycetota</taxon>
        <taxon>Actinomycetes</taxon>
        <taxon>Pseudonocardiales</taxon>
        <taxon>Pseudonocardiaceae</taxon>
        <taxon>Streptoalloteichus</taxon>
    </lineage>
</organism>
<dbReference type="EMBL" id="FQVN01000011">
    <property type="protein sequence ID" value="SHG62213.1"/>
    <property type="molecule type" value="Genomic_DNA"/>
</dbReference>
<keyword evidence="1" id="KW-1133">Transmembrane helix</keyword>
<keyword evidence="1" id="KW-0472">Membrane</keyword>
<evidence type="ECO:0000256" key="1">
    <source>
        <dbReference type="SAM" id="Phobius"/>
    </source>
</evidence>
<feature type="transmembrane region" description="Helical" evidence="1">
    <location>
        <begin position="42"/>
        <end position="61"/>
    </location>
</feature>
<proteinExistence type="predicted"/>
<protein>
    <recommendedName>
        <fullName evidence="4">DUF3040 domain-containing protein</fullName>
    </recommendedName>
</protein>
<dbReference type="STRING" id="2017.SAMN05444320_11149"/>
<name>A0A1M5LCT5_STRHI</name>
<keyword evidence="1" id="KW-0812">Transmembrane</keyword>
<reference evidence="2 3" key="1">
    <citation type="submission" date="2016-11" db="EMBL/GenBank/DDBJ databases">
        <authorList>
            <person name="Jaros S."/>
            <person name="Januszkiewicz K."/>
            <person name="Wedrychowicz H."/>
        </authorList>
    </citation>
    <scope>NUCLEOTIDE SEQUENCE [LARGE SCALE GENOMIC DNA]</scope>
    <source>
        <strain evidence="2 3">DSM 44523</strain>
    </source>
</reference>
<dbReference type="Proteomes" id="UP000184501">
    <property type="component" value="Unassembled WGS sequence"/>
</dbReference>
<feature type="transmembrane region" description="Helical" evidence="1">
    <location>
        <begin position="67"/>
        <end position="84"/>
    </location>
</feature>